<feature type="region of interest" description="Disordered" evidence="2">
    <location>
        <begin position="101"/>
        <end position="127"/>
    </location>
</feature>
<dbReference type="AlphaFoldDB" id="A0A1Q3BCC5"/>
<keyword evidence="1" id="KW-0862">Zinc</keyword>
<dbReference type="InParanoid" id="A0A1Q3BCC5"/>
<feature type="non-terminal residue" evidence="4">
    <location>
        <position position="191"/>
    </location>
</feature>
<evidence type="ECO:0000256" key="2">
    <source>
        <dbReference type="SAM" id="MobiDB-lite"/>
    </source>
</evidence>
<keyword evidence="1" id="KW-0863">Zinc-finger</keyword>
<feature type="compositionally biased region" description="Acidic residues" evidence="2">
    <location>
        <begin position="117"/>
        <end position="127"/>
    </location>
</feature>
<comment type="caution">
    <text evidence="4">The sequence shown here is derived from an EMBL/GenBank/DDBJ whole genome shotgun (WGS) entry which is preliminary data.</text>
</comment>
<dbReference type="InterPro" id="IPR036875">
    <property type="entry name" value="Znf_CCHC_sf"/>
</dbReference>
<gene>
    <name evidence="4" type="ORF">CFOL_v3_09084</name>
</gene>
<dbReference type="Proteomes" id="UP000187406">
    <property type="component" value="Unassembled WGS sequence"/>
</dbReference>
<sequence length="191" mass="22968">HQYELFMMHNDENISDMFTHFTTIINSLKNLRKSYSNQKLVRKILRCLSKSWTPKKFLRQQRKKPFKKHLKEGKSSKREEVICYECNKPRHYKNECPKLKNKEHSKKKKAMMATWSDSDDSNSDEESNEEIAHIAFMTIEKEEEDEVQFSFDELQSAYETLFYEYENVNLKNRTHKKNVLSLSKENESLKN</sequence>
<evidence type="ECO:0000313" key="5">
    <source>
        <dbReference type="Proteomes" id="UP000187406"/>
    </source>
</evidence>
<protein>
    <submittedName>
        <fullName evidence="4">UBN2 domain-containing protein</fullName>
    </submittedName>
</protein>
<reference evidence="5" key="1">
    <citation type="submission" date="2016-04" db="EMBL/GenBank/DDBJ databases">
        <title>Cephalotus genome sequencing.</title>
        <authorList>
            <person name="Fukushima K."/>
            <person name="Hasebe M."/>
            <person name="Fang X."/>
        </authorList>
    </citation>
    <scope>NUCLEOTIDE SEQUENCE [LARGE SCALE GENOMIC DNA]</scope>
    <source>
        <strain evidence="5">cv. St1</strain>
    </source>
</reference>
<dbReference type="PROSITE" id="PS50158">
    <property type="entry name" value="ZF_CCHC"/>
    <property type="match status" value="1"/>
</dbReference>
<dbReference type="GO" id="GO:0003676">
    <property type="term" value="F:nucleic acid binding"/>
    <property type="evidence" value="ECO:0007669"/>
    <property type="project" value="InterPro"/>
</dbReference>
<dbReference type="EMBL" id="BDDD01000421">
    <property type="protein sequence ID" value="GAV65569.1"/>
    <property type="molecule type" value="Genomic_DNA"/>
</dbReference>
<dbReference type="SMART" id="SM00343">
    <property type="entry name" value="ZnF_C2HC"/>
    <property type="match status" value="1"/>
</dbReference>
<dbReference type="InterPro" id="IPR001878">
    <property type="entry name" value="Znf_CCHC"/>
</dbReference>
<proteinExistence type="predicted"/>
<organism evidence="4 5">
    <name type="scientific">Cephalotus follicularis</name>
    <name type="common">Albany pitcher plant</name>
    <dbReference type="NCBI Taxonomy" id="3775"/>
    <lineage>
        <taxon>Eukaryota</taxon>
        <taxon>Viridiplantae</taxon>
        <taxon>Streptophyta</taxon>
        <taxon>Embryophyta</taxon>
        <taxon>Tracheophyta</taxon>
        <taxon>Spermatophyta</taxon>
        <taxon>Magnoliopsida</taxon>
        <taxon>eudicotyledons</taxon>
        <taxon>Gunneridae</taxon>
        <taxon>Pentapetalae</taxon>
        <taxon>rosids</taxon>
        <taxon>fabids</taxon>
        <taxon>Oxalidales</taxon>
        <taxon>Cephalotaceae</taxon>
        <taxon>Cephalotus</taxon>
    </lineage>
</organism>
<dbReference type="Gene3D" id="4.10.60.10">
    <property type="entry name" value="Zinc finger, CCHC-type"/>
    <property type="match status" value="1"/>
</dbReference>
<evidence type="ECO:0000256" key="1">
    <source>
        <dbReference type="PROSITE-ProRule" id="PRU00047"/>
    </source>
</evidence>
<accession>A0A1Q3BCC5</accession>
<dbReference type="GO" id="GO:0008270">
    <property type="term" value="F:zinc ion binding"/>
    <property type="evidence" value="ECO:0007669"/>
    <property type="project" value="UniProtKB-KW"/>
</dbReference>
<keyword evidence="1" id="KW-0479">Metal-binding</keyword>
<name>A0A1Q3BCC5_CEPFO</name>
<keyword evidence="5" id="KW-1185">Reference proteome</keyword>
<dbReference type="Pfam" id="PF14223">
    <property type="entry name" value="Retrotran_gag_2"/>
    <property type="match status" value="1"/>
</dbReference>
<feature type="domain" description="CCHC-type" evidence="3">
    <location>
        <begin position="83"/>
        <end position="98"/>
    </location>
</feature>
<feature type="non-terminal residue" evidence="4">
    <location>
        <position position="1"/>
    </location>
</feature>
<dbReference type="SUPFAM" id="SSF57756">
    <property type="entry name" value="Retrovirus zinc finger-like domains"/>
    <property type="match status" value="1"/>
</dbReference>
<evidence type="ECO:0000313" key="4">
    <source>
        <dbReference type="EMBL" id="GAV65569.1"/>
    </source>
</evidence>
<evidence type="ECO:0000259" key="3">
    <source>
        <dbReference type="PROSITE" id="PS50158"/>
    </source>
</evidence>